<reference evidence="2" key="1">
    <citation type="submission" date="2021-02" db="EMBL/GenBank/DDBJ databases">
        <authorList>
            <person name="Nowell W R."/>
        </authorList>
    </citation>
    <scope>NUCLEOTIDE SEQUENCE</scope>
</reference>
<proteinExistence type="predicted"/>
<dbReference type="GO" id="GO:0005634">
    <property type="term" value="C:nucleus"/>
    <property type="evidence" value="ECO:0007669"/>
    <property type="project" value="TreeGrafter"/>
</dbReference>
<dbReference type="SUPFAM" id="SSF56672">
    <property type="entry name" value="DNA/RNA polymerases"/>
    <property type="match status" value="1"/>
</dbReference>
<dbReference type="Pfam" id="PF00817">
    <property type="entry name" value="IMS"/>
    <property type="match status" value="1"/>
</dbReference>
<dbReference type="InterPro" id="IPR001126">
    <property type="entry name" value="UmuC"/>
</dbReference>
<dbReference type="Proteomes" id="UP000663836">
    <property type="component" value="Unassembled WGS sequence"/>
</dbReference>
<dbReference type="InterPro" id="IPR050116">
    <property type="entry name" value="DNA_polymerase-Y"/>
</dbReference>
<evidence type="ECO:0000313" key="3">
    <source>
        <dbReference type="Proteomes" id="UP000663836"/>
    </source>
</evidence>
<dbReference type="PANTHER" id="PTHR11076">
    <property type="entry name" value="DNA REPAIR POLYMERASE UMUC / TRANSFERASE FAMILY MEMBER"/>
    <property type="match status" value="1"/>
</dbReference>
<dbReference type="InterPro" id="IPR043502">
    <property type="entry name" value="DNA/RNA_pol_sf"/>
</dbReference>
<accession>A0A820NDG5</accession>
<dbReference type="EMBL" id="CAJOBD010062342">
    <property type="protein sequence ID" value="CAF4387116.1"/>
    <property type="molecule type" value="Genomic_DNA"/>
</dbReference>
<dbReference type="AlphaFoldDB" id="A0A820NDG5"/>
<dbReference type="PANTHER" id="PTHR11076:SF33">
    <property type="entry name" value="DNA POLYMERASE KAPPA"/>
    <property type="match status" value="1"/>
</dbReference>
<dbReference type="GO" id="GO:0042276">
    <property type="term" value="P:error-prone translesion synthesis"/>
    <property type="evidence" value="ECO:0007669"/>
    <property type="project" value="TreeGrafter"/>
</dbReference>
<sequence length="76" mass="8608">ENSTEIITFGITAEETVQEIRHRIYLATRITASAGMACNMRLAKLCSDINKPNGQYQLESNVNVILNFIRNLPIRK</sequence>
<dbReference type="PROSITE" id="PS50173">
    <property type="entry name" value="UMUC"/>
    <property type="match status" value="1"/>
</dbReference>
<dbReference type="GO" id="GO:0006281">
    <property type="term" value="P:DNA repair"/>
    <property type="evidence" value="ECO:0007669"/>
    <property type="project" value="InterPro"/>
</dbReference>
<protein>
    <recommendedName>
        <fullName evidence="1">UmuC domain-containing protein</fullName>
    </recommendedName>
</protein>
<feature type="domain" description="UmuC" evidence="1">
    <location>
        <begin position="15"/>
        <end position="76"/>
    </location>
</feature>
<dbReference type="GO" id="GO:0003887">
    <property type="term" value="F:DNA-directed DNA polymerase activity"/>
    <property type="evidence" value="ECO:0007669"/>
    <property type="project" value="TreeGrafter"/>
</dbReference>
<dbReference type="Gene3D" id="3.30.70.270">
    <property type="match status" value="1"/>
</dbReference>
<gene>
    <name evidence="2" type="ORF">JBS370_LOCUS43038</name>
</gene>
<feature type="non-terminal residue" evidence="2">
    <location>
        <position position="76"/>
    </location>
</feature>
<evidence type="ECO:0000259" key="1">
    <source>
        <dbReference type="PROSITE" id="PS50173"/>
    </source>
</evidence>
<dbReference type="InterPro" id="IPR043128">
    <property type="entry name" value="Rev_trsase/Diguanyl_cyclase"/>
</dbReference>
<evidence type="ECO:0000313" key="2">
    <source>
        <dbReference type="EMBL" id="CAF4387116.1"/>
    </source>
</evidence>
<feature type="non-terminal residue" evidence="2">
    <location>
        <position position="1"/>
    </location>
</feature>
<name>A0A820NDG5_9BILA</name>
<organism evidence="2 3">
    <name type="scientific">Rotaria sordida</name>
    <dbReference type="NCBI Taxonomy" id="392033"/>
    <lineage>
        <taxon>Eukaryota</taxon>
        <taxon>Metazoa</taxon>
        <taxon>Spiralia</taxon>
        <taxon>Gnathifera</taxon>
        <taxon>Rotifera</taxon>
        <taxon>Eurotatoria</taxon>
        <taxon>Bdelloidea</taxon>
        <taxon>Philodinida</taxon>
        <taxon>Philodinidae</taxon>
        <taxon>Rotaria</taxon>
    </lineage>
</organism>
<comment type="caution">
    <text evidence="2">The sequence shown here is derived from an EMBL/GenBank/DDBJ whole genome shotgun (WGS) entry which is preliminary data.</text>
</comment>